<dbReference type="RefSeq" id="WP_030004044.1">
    <property type="nucleotide sequence ID" value="NC_022549.1"/>
</dbReference>
<gene>
    <name evidence="1" type="ORF">BN85301610</name>
</gene>
<name>U4KM63_9MOLU</name>
<evidence type="ECO:0000313" key="2">
    <source>
        <dbReference type="Proteomes" id="UP000032737"/>
    </source>
</evidence>
<protein>
    <submittedName>
        <fullName evidence="1">Uncharacterized protein</fullName>
    </submittedName>
</protein>
<dbReference type="Proteomes" id="UP000032737">
    <property type="component" value="Chromosome"/>
</dbReference>
<accession>U4KM63</accession>
<proteinExistence type="predicted"/>
<reference evidence="1 2" key="1">
    <citation type="journal article" date="2013" name="J. Mol. Microbiol. Biotechnol.">
        <title>Analysis of the Complete Genomes of Acholeplasma brassicae , A. palmae and A. laidlawii and Their Comparison to the Obligate Parasites from ' Candidatus Phytoplasma'.</title>
        <authorList>
            <person name="Kube M."/>
            <person name="Siewert C."/>
            <person name="Migdoll A.M."/>
            <person name="Duduk B."/>
            <person name="Holz S."/>
            <person name="Rabus R."/>
            <person name="Seemuller E."/>
            <person name="Mitrovic J."/>
            <person name="Muller I."/>
            <person name="Buttner C."/>
            <person name="Reinhardt R."/>
        </authorList>
    </citation>
    <scope>NUCLEOTIDE SEQUENCE [LARGE SCALE GENOMIC DNA]</scope>
    <source>
        <strain evidence="2">0502</strain>
    </source>
</reference>
<organism evidence="1 2">
    <name type="scientific">Acholeplasma brassicae</name>
    <dbReference type="NCBI Taxonomy" id="61635"/>
    <lineage>
        <taxon>Bacteria</taxon>
        <taxon>Bacillati</taxon>
        <taxon>Mycoplasmatota</taxon>
        <taxon>Mollicutes</taxon>
        <taxon>Acholeplasmatales</taxon>
        <taxon>Acholeplasmataceae</taxon>
        <taxon>Acholeplasma</taxon>
    </lineage>
</organism>
<dbReference type="KEGG" id="abra:BN85301610"/>
<evidence type="ECO:0000313" key="1">
    <source>
        <dbReference type="EMBL" id="CCV65182.1"/>
    </source>
</evidence>
<dbReference type="AlphaFoldDB" id="U4KM63"/>
<keyword evidence="2" id="KW-1185">Reference proteome</keyword>
<dbReference type="EMBL" id="FO681348">
    <property type="protein sequence ID" value="CCV65182.1"/>
    <property type="molecule type" value="Genomic_DNA"/>
</dbReference>
<dbReference type="STRING" id="61635.BN85301610"/>
<dbReference type="HOGENOM" id="CLU_1036745_0_0_14"/>
<sequence>MINYKTNKIGITITLTAVFLTLMGFLLHARSGYLEEGVYFRQTYGYIGVNESEDIVLDFTLYSLGTENLTYFDEPTFFDVDNDLVFLKDIEVRSIQRAKDIDVIELRVTLYMSDYGVTTIERLRQKNINNKPIKSYEIGSIVIENIQAKPLMVSHQVNQQFFDQAEYNMNLDSHLSESYLIKDVIINHEKILFNKEFLPLLVVPGQKTELSFELDFKDINYDVIVVKPLIFLSKEGDETSYLLKIYTQTRYDMPLSYQEIISYIEYSI</sequence>